<evidence type="ECO:0000313" key="1">
    <source>
        <dbReference type="EMBL" id="OLY80695.1"/>
    </source>
</evidence>
<dbReference type="Proteomes" id="UP000187455">
    <property type="component" value="Unassembled WGS sequence"/>
</dbReference>
<dbReference type="EMBL" id="LSSL01003237">
    <property type="protein sequence ID" value="OLY80695.1"/>
    <property type="molecule type" value="Genomic_DNA"/>
</dbReference>
<gene>
    <name evidence="1" type="ORF">AYI68_g5206</name>
</gene>
<accession>A0A1R0GUZ7</accession>
<comment type="caution">
    <text evidence="1">The sequence shown here is derived from an EMBL/GenBank/DDBJ whole genome shotgun (WGS) entry which is preliminary data.</text>
</comment>
<sequence>MLGWIVNRGSFDSAATIPQISNEQFKDSKHSLLRKGQELILSLFSSSVIGTLKKFPPIERAGLQLTLDKLLG</sequence>
<evidence type="ECO:0000313" key="2">
    <source>
        <dbReference type="Proteomes" id="UP000187455"/>
    </source>
</evidence>
<proteinExistence type="predicted"/>
<keyword evidence="2" id="KW-1185">Reference proteome</keyword>
<dbReference type="AlphaFoldDB" id="A0A1R0GUZ7"/>
<protein>
    <submittedName>
        <fullName evidence="1">Uncharacterized protein</fullName>
    </submittedName>
</protein>
<reference evidence="1 2" key="1">
    <citation type="journal article" date="2016" name="Mol. Biol. Evol.">
        <title>Genome-Wide Survey of Gut Fungi (Harpellales) Reveals the First Horizontally Transferred Ubiquitin Gene from a Mosquito Host.</title>
        <authorList>
            <person name="Wang Y."/>
            <person name="White M.M."/>
            <person name="Kvist S."/>
            <person name="Moncalvo J.M."/>
        </authorList>
    </citation>
    <scope>NUCLEOTIDE SEQUENCE [LARGE SCALE GENOMIC DNA]</scope>
    <source>
        <strain evidence="1 2">ALG-7-W6</strain>
    </source>
</reference>
<name>A0A1R0GUZ7_9FUNG</name>
<organism evidence="1 2">
    <name type="scientific">Smittium mucronatum</name>
    <dbReference type="NCBI Taxonomy" id="133383"/>
    <lineage>
        <taxon>Eukaryota</taxon>
        <taxon>Fungi</taxon>
        <taxon>Fungi incertae sedis</taxon>
        <taxon>Zoopagomycota</taxon>
        <taxon>Kickxellomycotina</taxon>
        <taxon>Harpellomycetes</taxon>
        <taxon>Harpellales</taxon>
        <taxon>Legeriomycetaceae</taxon>
        <taxon>Smittium</taxon>
    </lineage>
</organism>